<feature type="non-terminal residue" evidence="2">
    <location>
        <position position="282"/>
    </location>
</feature>
<organism evidence="2 3">
    <name type="scientific">Perkinsus chesapeaki</name>
    <name type="common">Clam parasite</name>
    <name type="synonym">Perkinsus andrewsi</name>
    <dbReference type="NCBI Taxonomy" id="330153"/>
    <lineage>
        <taxon>Eukaryota</taxon>
        <taxon>Sar</taxon>
        <taxon>Alveolata</taxon>
        <taxon>Perkinsozoa</taxon>
        <taxon>Perkinsea</taxon>
        <taxon>Perkinsida</taxon>
        <taxon>Perkinsidae</taxon>
        <taxon>Perkinsus</taxon>
    </lineage>
</organism>
<gene>
    <name evidence="2" type="ORF">FOL47_004108</name>
</gene>
<accession>A0A7J6KKL2</accession>
<keyword evidence="3" id="KW-1185">Reference proteome</keyword>
<dbReference type="Proteomes" id="UP000591131">
    <property type="component" value="Unassembled WGS sequence"/>
</dbReference>
<proteinExistence type="predicted"/>
<dbReference type="AlphaFoldDB" id="A0A7J6KKL2"/>
<evidence type="ECO:0000313" key="3">
    <source>
        <dbReference type="Proteomes" id="UP000591131"/>
    </source>
</evidence>
<evidence type="ECO:0000256" key="1">
    <source>
        <dbReference type="SAM" id="MobiDB-lite"/>
    </source>
</evidence>
<sequence length="282" mass="30680">MSSIELPLPPRKRARRGSRSPLASLRRRIIQALRQADLHNLVEVTVIHGILLMRPVSGIDIDFGYPRSQAHHGLHPSHFNCPASITNPLEHVSWAQGQDFSLCQSLSLPTMLRASAAVQRSLSRSEINSLRQSNKLALEAWLQSSTDRRNAGSGVQLDANASANHWNLQHIQQLMDITNHPDLLLVNHLAQGFPITGEIPGGGIFPAAPTARPSKWQATDLVVDNAGLIKLATYLDKTDNDLELASAVIADVEEEIAAGRALGSFSILGRPDSLEFASPLFG</sequence>
<evidence type="ECO:0000313" key="2">
    <source>
        <dbReference type="EMBL" id="KAF4647815.1"/>
    </source>
</evidence>
<protein>
    <submittedName>
        <fullName evidence="2">Uncharacterized protein</fullName>
    </submittedName>
</protein>
<comment type="caution">
    <text evidence="2">The sequence shown here is derived from an EMBL/GenBank/DDBJ whole genome shotgun (WGS) entry which is preliminary data.</text>
</comment>
<feature type="region of interest" description="Disordered" evidence="1">
    <location>
        <begin position="1"/>
        <end position="20"/>
    </location>
</feature>
<reference evidence="2 3" key="1">
    <citation type="submission" date="2020-04" db="EMBL/GenBank/DDBJ databases">
        <title>Perkinsus chesapeaki whole genome sequence.</title>
        <authorList>
            <person name="Bogema D.R."/>
        </authorList>
    </citation>
    <scope>NUCLEOTIDE SEQUENCE [LARGE SCALE GENOMIC DNA]</scope>
    <source>
        <strain evidence="2">ATCC PRA-425</strain>
    </source>
</reference>
<dbReference type="EMBL" id="JAAPAO010002351">
    <property type="protein sequence ID" value="KAF4647815.1"/>
    <property type="molecule type" value="Genomic_DNA"/>
</dbReference>
<name>A0A7J6KKL2_PERCH</name>